<dbReference type="PROSITE" id="PS51257">
    <property type="entry name" value="PROKAR_LIPOPROTEIN"/>
    <property type="match status" value="1"/>
</dbReference>
<keyword evidence="1" id="KW-0732">Signal</keyword>
<dbReference type="Proteomes" id="UP001597468">
    <property type="component" value="Unassembled WGS sequence"/>
</dbReference>
<keyword evidence="3" id="KW-1185">Reference proteome</keyword>
<proteinExistence type="predicted"/>
<evidence type="ECO:0000313" key="2">
    <source>
        <dbReference type="EMBL" id="MFD2518601.1"/>
    </source>
</evidence>
<reference evidence="3" key="1">
    <citation type="journal article" date="2019" name="Int. J. Syst. Evol. Microbiol.">
        <title>The Global Catalogue of Microorganisms (GCM) 10K type strain sequencing project: providing services to taxonomists for standard genome sequencing and annotation.</title>
        <authorList>
            <consortium name="The Broad Institute Genomics Platform"/>
            <consortium name="The Broad Institute Genome Sequencing Center for Infectious Disease"/>
            <person name="Wu L."/>
            <person name="Ma J."/>
        </authorList>
    </citation>
    <scope>NUCLEOTIDE SEQUENCE [LARGE SCALE GENOMIC DNA]</scope>
    <source>
        <strain evidence="3">KCTC 42585</strain>
    </source>
</reference>
<accession>A0ABW5IZZ9</accession>
<evidence type="ECO:0000313" key="3">
    <source>
        <dbReference type="Proteomes" id="UP001597468"/>
    </source>
</evidence>
<dbReference type="EMBL" id="JBHULT010000010">
    <property type="protein sequence ID" value="MFD2518601.1"/>
    <property type="molecule type" value="Genomic_DNA"/>
</dbReference>
<organism evidence="2 3">
    <name type="scientific">Salinimicrobium flavum</name>
    <dbReference type="NCBI Taxonomy" id="1737065"/>
    <lineage>
        <taxon>Bacteria</taxon>
        <taxon>Pseudomonadati</taxon>
        <taxon>Bacteroidota</taxon>
        <taxon>Flavobacteriia</taxon>
        <taxon>Flavobacteriales</taxon>
        <taxon>Flavobacteriaceae</taxon>
        <taxon>Salinimicrobium</taxon>
    </lineage>
</organism>
<protein>
    <submittedName>
        <fullName evidence="2">Lipocalin</fullName>
    </submittedName>
</protein>
<name>A0ABW5IZZ9_9FLAO</name>
<sequence length="159" mass="18139">MKKIAILFMAFGFLVSCKSSAVVNEARKTMRGDWTLNSIEYPEGQENLEVTLFNDTSAECLENSVWNFVSNNNRGSYVPSNMGCSNEPRYFIWSVAEMDASGGNYDMMLKPTNEDYKSTTGNQGFRINLTTLTTDVMVWEQTINFEGRPFTIRMNFNKQ</sequence>
<comment type="caution">
    <text evidence="2">The sequence shown here is derived from an EMBL/GenBank/DDBJ whole genome shotgun (WGS) entry which is preliminary data.</text>
</comment>
<feature type="chain" id="PRO_5046952018" evidence="1">
    <location>
        <begin position="22"/>
        <end position="159"/>
    </location>
</feature>
<gene>
    <name evidence="2" type="ORF">ACFSTG_11895</name>
</gene>
<feature type="signal peptide" evidence="1">
    <location>
        <begin position="1"/>
        <end position="21"/>
    </location>
</feature>
<evidence type="ECO:0000256" key="1">
    <source>
        <dbReference type="SAM" id="SignalP"/>
    </source>
</evidence>
<dbReference type="RefSeq" id="WP_380753000.1">
    <property type="nucleotide sequence ID" value="NZ_JBHULT010000010.1"/>
</dbReference>